<evidence type="ECO:0000256" key="2">
    <source>
        <dbReference type="ARBA" id="ARBA00007543"/>
    </source>
</evidence>
<dbReference type="RefSeq" id="WP_010010843.1">
    <property type="nucleotide sequence ID" value="NZ_AZCN01000013.1"/>
</dbReference>
<dbReference type="AlphaFoldDB" id="A0A0R1FFH2"/>
<keyword evidence="5" id="KW-0349">Heme</keyword>
<evidence type="ECO:0000256" key="12">
    <source>
        <dbReference type="SAM" id="Phobius"/>
    </source>
</evidence>
<evidence type="ECO:0000256" key="7">
    <source>
        <dbReference type="ARBA" id="ARBA00022723"/>
    </source>
</evidence>
<dbReference type="GO" id="GO:0005886">
    <property type="term" value="C:plasma membrane"/>
    <property type="evidence" value="ECO:0007669"/>
    <property type="project" value="UniProtKB-SubCell"/>
</dbReference>
<evidence type="ECO:0000256" key="10">
    <source>
        <dbReference type="ARBA" id="ARBA00023004"/>
    </source>
</evidence>
<dbReference type="GO" id="GO:0016682">
    <property type="term" value="F:oxidoreductase activity, acting on diphenols and related substances as donors, oxygen as acceptor"/>
    <property type="evidence" value="ECO:0007669"/>
    <property type="project" value="TreeGrafter"/>
</dbReference>
<dbReference type="eggNOG" id="COG1294">
    <property type="taxonomic scope" value="Bacteria"/>
</dbReference>
<feature type="transmembrane region" description="Helical" evidence="12">
    <location>
        <begin position="6"/>
        <end position="37"/>
    </location>
</feature>
<keyword evidence="3" id="KW-0813">Transport</keyword>
<feature type="transmembrane region" description="Helical" evidence="12">
    <location>
        <begin position="229"/>
        <end position="248"/>
    </location>
</feature>
<dbReference type="InterPro" id="IPR003317">
    <property type="entry name" value="Cyt-d_oxidase_su2"/>
</dbReference>
<evidence type="ECO:0000256" key="1">
    <source>
        <dbReference type="ARBA" id="ARBA00004651"/>
    </source>
</evidence>
<keyword evidence="10" id="KW-0408">Iron</keyword>
<keyword evidence="8" id="KW-0249">Electron transport</keyword>
<feature type="transmembrane region" description="Helical" evidence="12">
    <location>
        <begin position="298"/>
        <end position="323"/>
    </location>
</feature>
<dbReference type="Proteomes" id="UP000051181">
    <property type="component" value="Unassembled WGS sequence"/>
</dbReference>
<keyword evidence="4" id="KW-1003">Cell membrane</keyword>
<dbReference type="PANTHER" id="PTHR43141">
    <property type="entry name" value="CYTOCHROME BD2 SUBUNIT II"/>
    <property type="match status" value="1"/>
</dbReference>
<evidence type="ECO:0000256" key="8">
    <source>
        <dbReference type="ARBA" id="ARBA00022982"/>
    </source>
</evidence>
<comment type="caution">
    <text evidence="13">The sequence shown here is derived from an EMBL/GenBank/DDBJ whole genome shotgun (WGS) entry which is preliminary data.</text>
</comment>
<feature type="transmembrane region" description="Helical" evidence="12">
    <location>
        <begin position="83"/>
        <end position="103"/>
    </location>
</feature>
<dbReference type="PIRSF" id="PIRSF000267">
    <property type="entry name" value="Cyt_oxidse_sub2"/>
    <property type="match status" value="1"/>
</dbReference>
<organism evidence="13 14">
    <name type="scientific">Loigolactobacillus coryniformis subsp. coryniformis KCTC 3167 = DSM 20001</name>
    <dbReference type="NCBI Taxonomy" id="913848"/>
    <lineage>
        <taxon>Bacteria</taxon>
        <taxon>Bacillati</taxon>
        <taxon>Bacillota</taxon>
        <taxon>Bacilli</taxon>
        <taxon>Lactobacillales</taxon>
        <taxon>Lactobacillaceae</taxon>
        <taxon>Loigolactobacillus</taxon>
    </lineage>
</organism>
<dbReference type="GO" id="GO:0009055">
    <property type="term" value="F:electron transfer activity"/>
    <property type="evidence" value="ECO:0007669"/>
    <property type="project" value="TreeGrafter"/>
</dbReference>
<dbReference type="GeneID" id="65918093"/>
<evidence type="ECO:0000256" key="3">
    <source>
        <dbReference type="ARBA" id="ARBA00022448"/>
    </source>
</evidence>
<keyword evidence="9 12" id="KW-1133">Transmembrane helix</keyword>
<proteinExistence type="inferred from homology"/>
<gene>
    <name evidence="13" type="ORF">FD22_GL000404</name>
</gene>
<evidence type="ECO:0000313" key="14">
    <source>
        <dbReference type="Proteomes" id="UP000051181"/>
    </source>
</evidence>
<dbReference type="EMBL" id="AZCN01000013">
    <property type="protein sequence ID" value="KRK18545.1"/>
    <property type="molecule type" value="Genomic_DNA"/>
</dbReference>
<feature type="transmembrane region" description="Helical" evidence="12">
    <location>
        <begin position="157"/>
        <end position="178"/>
    </location>
</feature>
<dbReference type="GO" id="GO:0070069">
    <property type="term" value="C:cytochrome complex"/>
    <property type="evidence" value="ECO:0007669"/>
    <property type="project" value="TreeGrafter"/>
</dbReference>
<feature type="transmembrane region" description="Helical" evidence="12">
    <location>
        <begin position="199"/>
        <end position="217"/>
    </location>
</feature>
<dbReference type="GO" id="GO:0046872">
    <property type="term" value="F:metal ion binding"/>
    <property type="evidence" value="ECO:0007669"/>
    <property type="project" value="UniProtKB-KW"/>
</dbReference>
<evidence type="ECO:0000256" key="11">
    <source>
        <dbReference type="ARBA" id="ARBA00023136"/>
    </source>
</evidence>
<evidence type="ECO:0000256" key="9">
    <source>
        <dbReference type="ARBA" id="ARBA00022989"/>
    </source>
</evidence>
<accession>A0A0R1FFH2</accession>
<evidence type="ECO:0000256" key="5">
    <source>
        <dbReference type="ARBA" id="ARBA00022617"/>
    </source>
</evidence>
<name>A0A0R1FFH2_9LACO</name>
<feature type="transmembrane region" description="Helical" evidence="12">
    <location>
        <begin position="255"/>
        <end position="278"/>
    </location>
</feature>
<protein>
    <submittedName>
        <fullName evidence="13">Cytochrome D ubiquinol oxidase, subunit II</fullName>
    </submittedName>
</protein>
<keyword evidence="11 12" id="KW-0472">Membrane</keyword>
<evidence type="ECO:0000256" key="4">
    <source>
        <dbReference type="ARBA" id="ARBA00022475"/>
    </source>
</evidence>
<comment type="subcellular location">
    <subcellularLocation>
        <location evidence="1">Cell membrane</location>
        <topology evidence="1">Multi-pass membrane protein</topology>
    </subcellularLocation>
</comment>
<dbReference type="PATRIC" id="fig|913848.6.peg.409"/>
<keyword evidence="7" id="KW-0479">Metal-binding</keyword>
<sequence>MSSLQLLWFFLIGLLFSVFFFLEGFDYGVGMSLRVIARNERERGELMQAIGPHWDGNEVWLITAGGAMFASFPYWYASLFSGFYIILFLTLFALILRGVSFEFRAHALSAVGKKLWGWTLTIGSLCAPFLLGMMFTDLVKGMPLDAAGNIRGGFGDYVNLFSIVGGVAVTLLCLLHGLNFIRLKLTGDLRQRAQTVTKVLYPVLFVGLVVFAGLLMWQTDFFTARPVSSWILLVLIVLLSVIATFGAYRDKEVLSFIASGATLIGVVALLFNGLFPRVMVGNNPLHSILIENAASTEYTLGVMTIVAAILVPIVLAYTIWSYFVFNQRVRTKKVVSDK</sequence>
<reference evidence="13 14" key="1">
    <citation type="journal article" date="2015" name="Genome Announc.">
        <title>Expanding the biotechnology potential of lactobacilli through comparative genomics of 213 strains and associated genera.</title>
        <authorList>
            <person name="Sun Z."/>
            <person name="Harris H.M."/>
            <person name="McCann A."/>
            <person name="Guo C."/>
            <person name="Argimon S."/>
            <person name="Zhang W."/>
            <person name="Yang X."/>
            <person name="Jeffery I.B."/>
            <person name="Cooney J.C."/>
            <person name="Kagawa T.F."/>
            <person name="Liu W."/>
            <person name="Song Y."/>
            <person name="Salvetti E."/>
            <person name="Wrobel A."/>
            <person name="Rasinkangas P."/>
            <person name="Parkhill J."/>
            <person name="Rea M.C."/>
            <person name="O'Sullivan O."/>
            <person name="Ritari J."/>
            <person name="Douillard F.P."/>
            <person name="Paul Ross R."/>
            <person name="Yang R."/>
            <person name="Briner A.E."/>
            <person name="Felis G.E."/>
            <person name="de Vos W.M."/>
            <person name="Barrangou R."/>
            <person name="Klaenhammer T.R."/>
            <person name="Caufield P.W."/>
            <person name="Cui Y."/>
            <person name="Zhang H."/>
            <person name="O'Toole P.W."/>
        </authorList>
    </citation>
    <scope>NUCLEOTIDE SEQUENCE [LARGE SCALE GENOMIC DNA]</scope>
    <source>
        <strain evidence="13 14">DSM 20001</strain>
    </source>
</reference>
<dbReference type="GO" id="GO:0019646">
    <property type="term" value="P:aerobic electron transport chain"/>
    <property type="evidence" value="ECO:0007669"/>
    <property type="project" value="TreeGrafter"/>
</dbReference>
<keyword evidence="6 12" id="KW-0812">Transmembrane</keyword>
<evidence type="ECO:0000256" key="6">
    <source>
        <dbReference type="ARBA" id="ARBA00022692"/>
    </source>
</evidence>
<feature type="transmembrane region" description="Helical" evidence="12">
    <location>
        <begin position="115"/>
        <end position="135"/>
    </location>
</feature>
<comment type="similarity">
    <text evidence="2">Belongs to the cytochrome ubiquinol oxidase subunit 2 family.</text>
</comment>
<dbReference type="NCBIfam" id="TIGR00203">
    <property type="entry name" value="cydB"/>
    <property type="match status" value="1"/>
</dbReference>
<dbReference type="Pfam" id="PF02322">
    <property type="entry name" value="Cyt_bd_oxida_II"/>
    <property type="match status" value="1"/>
</dbReference>
<dbReference type="PANTHER" id="PTHR43141:SF5">
    <property type="entry name" value="CYTOCHROME BD-I UBIQUINOL OXIDASE SUBUNIT 2"/>
    <property type="match status" value="1"/>
</dbReference>
<evidence type="ECO:0000313" key="13">
    <source>
        <dbReference type="EMBL" id="KRK18545.1"/>
    </source>
</evidence>